<evidence type="ECO:0000259" key="1">
    <source>
        <dbReference type="Pfam" id="PF00128"/>
    </source>
</evidence>
<feature type="domain" description="Glycosyl hydrolase family 13 catalytic" evidence="1">
    <location>
        <begin position="1"/>
        <end position="126"/>
    </location>
</feature>
<feature type="non-terminal residue" evidence="2">
    <location>
        <position position="1"/>
    </location>
</feature>
<dbReference type="InterPro" id="IPR006047">
    <property type="entry name" value="GH13_cat_dom"/>
</dbReference>
<organism evidence="2 3">
    <name type="scientific">Candidatus Blautia faecigallinarum</name>
    <dbReference type="NCBI Taxonomy" id="2838488"/>
    <lineage>
        <taxon>Bacteria</taxon>
        <taxon>Bacillati</taxon>
        <taxon>Bacillota</taxon>
        <taxon>Clostridia</taxon>
        <taxon>Lachnospirales</taxon>
        <taxon>Lachnospiraceae</taxon>
        <taxon>Blautia</taxon>
    </lineage>
</organism>
<dbReference type="PANTHER" id="PTHR10357:SF178">
    <property type="entry name" value="OLIGO-1,6-GLUCOSIDASE 3-RELATED"/>
    <property type="match status" value="1"/>
</dbReference>
<proteinExistence type="predicted"/>
<dbReference type="PANTHER" id="PTHR10357">
    <property type="entry name" value="ALPHA-AMYLASE FAMILY MEMBER"/>
    <property type="match status" value="1"/>
</dbReference>
<dbReference type="EMBL" id="DXBU01000182">
    <property type="protein sequence ID" value="HIZ23752.1"/>
    <property type="molecule type" value="Genomic_DNA"/>
</dbReference>
<sequence length="207" mass="23558">KLLAGVYFMLKGLPFIYQGQELGMENMEFHSINEVDDISTLDEYQVALKAGLSEEEALKAVGAFSRDNARTPMQWDSSENAGFTAGKPWIRLNPNYKTINAAQQEKDPDSVLSFYKKLTALRKQDEYKDTIVYGAFVPFMEQEENLIGFFREGEKKLLILANMQKEERMVAIPGKIEKVLLNNLDTINIKGNAMLLNSYQFLILQIS</sequence>
<evidence type="ECO:0000313" key="3">
    <source>
        <dbReference type="Proteomes" id="UP000824041"/>
    </source>
</evidence>
<dbReference type="GO" id="GO:0004556">
    <property type="term" value="F:alpha-amylase activity"/>
    <property type="evidence" value="ECO:0007669"/>
    <property type="project" value="TreeGrafter"/>
</dbReference>
<protein>
    <submittedName>
        <fullName evidence="2">Glucohydrolase</fullName>
    </submittedName>
</protein>
<dbReference type="Gene3D" id="3.20.20.80">
    <property type="entry name" value="Glycosidases"/>
    <property type="match status" value="1"/>
</dbReference>
<accession>A0A9D2DV30</accession>
<evidence type="ECO:0000313" key="2">
    <source>
        <dbReference type="EMBL" id="HIZ23752.1"/>
    </source>
</evidence>
<dbReference type="Pfam" id="PF00128">
    <property type="entry name" value="Alpha-amylase"/>
    <property type="match status" value="1"/>
</dbReference>
<reference evidence="2" key="1">
    <citation type="journal article" date="2021" name="PeerJ">
        <title>Extensive microbial diversity within the chicken gut microbiome revealed by metagenomics and culture.</title>
        <authorList>
            <person name="Gilroy R."/>
            <person name="Ravi A."/>
            <person name="Getino M."/>
            <person name="Pursley I."/>
            <person name="Horton D.L."/>
            <person name="Alikhan N.F."/>
            <person name="Baker D."/>
            <person name="Gharbi K."/>
            <person name="Hall N."/>
            <person name="Watson M."/>
            <person name="Adriaenssens E.M."/>
            <person name="Foster-Nyarko E."/>
            <person name="Jarju S."/>
            <person name="Secka A."/>
            <person name="Antonio M."/>
            <person name="Oren A."/>
            <person name="Chaudhuri R.R."/>
            <person name="La Ragione R."/>
            <person name="Hildebrand F."/>
            <person name="Pallen M.J."/>
        </authorList>
    </citation>
    <scope>NUCLEOTIDE SEQUENCE</scope>
    <source>
        <strain evidence="2">14324</strain>
    </source>
</reference>
<dbReference type="Proteomes" id="UP000824041">
    <property type="component" value="Unassembled WGS sequence"/>
</dbReference>
<dbReference type="AlphaFoldDB" id="A0A9D2DV30"/>
<reference evidence="2" key="2">
    <citation type="submission" date="2021-04" db="EMBL/GenBank/DDBJ databases">
        <authorList>
            <person name="Gilroy R."/>
        </authorList>
    </citation>
    <scope>NUCLEOTIDE SEQUENCE</scope>
    <source>
        <strain evidence="2">14324</strain>
    </source>
</reference>
<dbReference type="SUPFAM" id="SSF51445">
    <property type="entry name" value="(Trans)glycosidases"/>
    <property type="match status" value="1"/>
</dbReference>
<name>A0A9D2DV30_9FIRM</name>
<dbReference type="SUPFAM" id="SSF51011">
    <property type="entry name" value="Glycosyl hydrolase domain"/>
    <property type="match status" value="1"/>
</dbReference>
<dbReference type="GO" id="GO:0009313">
    <property type="term" value="P:oligosaccharide catabolic process"/>
    <property type="evidence" value="ECO:0007669"/>
    <property type="project" value="TreeGrafter"/>
</dbReference>
<dbReference type="InterPro" id="IPR017853">
    <property type="entry name" value="GH"/>
</dbReference>
<gene>
    <name evidence="2" type="ORF">IAA21_13355</name>
</gene>
<comment type="caution">
    <text evidence="2">The sequence shown here is derived from an EMBL/GenBank/DDBJ whole genome shotgun (WGS) entry which is preliminary data.</text>
</comment>